<dbReference type="PANTHER" id="PTHR46467:SF1">
    <property type="entry name" value="TETHER CONTAINING UBX DOMAIN FOR GLUT4"/>
    <property type="match status" value="1"/>
</dbReference>
<dbReference type="Gene3D" id="3.10.20.90">
    <property type="entry name" value="Phosphatidylinositol 3-kinase Catalytic Subunit, Chain A, domain 1"/>
    <property type="match status" value="1"/>
</dbReference>
<feature type="compositionally biased region" description="Low complexity" evidence="1">
    <location>
        <begin position="469"/>
        <end position="482"/>
    </location>
</feature>
<dbReference type="SUPFAM" id="SSF54236">
    <property type="entry name" value="Ubiquitin-like"/>
    <property type="match status" value="2"/>
</dbReference>
<feature type="region of interest" description="Disordered" evidence="1">
    <location>
        <begin position="458"/>
        <end position="507"/>
    </location>
</feature>
<proteinExistence type="predicted"/>
<organism evidence="3 4">
    <name type="scientific">Podospora bellae-mahoneyi</name>
    <dbReference type="NCBI Taxonomy" id="2093777"/>
    <lineage>
        <taxon>Eukaryota</taxon>
        <taxon>Fungi</taxon>
        <taxon>Dikarya</taxon>
        <taxon>Ascomycota</taxon>
        <taxon>Pezizomycotina</taxon>
        <taxon>Sordariomycetes</taxon>
        <taxon>Sordariomycetidae</taxon>
        <taxon>Sordariales</taxon>
        <taxon>Podosporaceae</taxon>
        <taxon>Podospora</taxon>
    </lineage>
</organism>
<feature type="region of interest" description="Disordered" evidence="1">
    <location>
        <begin position="198"/>
        <end position="278"/>
    </location>
</feature>
<dbReference type="InterPro" id="IPR021569">
    <property type="entry name" value="TUG-UBL1"/>
</dbReference>
<protein>
    <recommendedName>
        <fullName evidence="2">TUG ubiquitin-like domain-containing protein</fullName>
    </recommendedName>
</protein>
<keyword evidence="4" id="KW-1185">Reference proteome</keyword>
<dbReference type="Proteomes" id="UP001322138">
    <property type="component" value="Unassembled WGS sequence"/>
</dbReference>
<sequence length="507" mass="55184">MSAAHVEVISTDLRRAKVKVNPGTYLVDVLNEACKKLNVNPDKYDVKHKQKIVDLTSPFRTSGLVSGAKLELVQKSKSASVVSIALDVGGKRFTKKLPNDFTLWQTLRQFESSESGLNLTGRATPKKDTQNGGQLYHEAPIVNIMGREYSALEDLNKTLSQCGINSGSMVLRLSFKLTEKTLFEAMSDIGQFLKDVEPDQPKEEEPKPAPVQQDPKVESSTTDVVEEPKVEGNIESSIPPTETTIPAVTEQEETNPSADLMDVDETQPQPTSPPSELVDRFLPTSVFVAPTSTTPAAVNIQEDDSAYEPTIAHAQLRQQQLLQKAQNTRLKSDAELAAIKAEEAAKLAKVTRVEIKVRFPDQTSATWVATPEETGGWLYQAIRATMAHPDQPFKLIIPGPRTHVEDGNKKLIAGYKLKGPQMFNLVWEDGASGEARKGGFLKESVASRAREIVIPEVPEGGVVGGGSEAGLSGSSSAPGAGSEKPKREIDPEALKKKMGKFFKFGKK</sequence>
<dbReference type="EMBL" id="JAFFGZ010000001">
    <property type="protein sequence ID" value="KAK4648094.1"/>
    <property type="molecule type" value="Genomic_DNA"/>
</dbReference>
<comment type="caution">
    <text evidence="3">The sequence shown here is derived from an EMBL/GenBank/DDBJ whole genome shotgun (WGS) entry which is preliminary data.</text>
</comment>
<feature type="compositionally biased region" description="Basic residues" evidence="1">
    <location>
        <begin position="496"/>
        <end position="507"/>
    </location>
</feature>
<dbReference type="InterPro" id="IPR029071">
    <property type="entry name" value="Ubiquitin-like_domsf"/>
</dbReference>
<gene>
    <name evidence="3" type="ORF">QC761_107050</name>
</gene>
<feature type="compositionally biased region" description="Basic and acidic residues" evidence="1">
    <location>
        <begin position="198"/>
        <end position="207"/>
    </location>
</feature>
<dbReference type="RefSeq" id="XP_062737070.1">
    <property type="nucleotide sequence ID" value="XM_062873978.1"/>
</dbReference>
<name>A0ABR0FVY5_9PEZI</name>
<evidence type="ECO:0000259" key="2">
    <source>
        <dbReference type="Pfam" id="PF11470"/>
    </source>
</evidence>
<reference evidence="3 4" key="1">
    <citation type="journal article" date="2023" name="bioRxiv">
        <title>High-quality genome assemblies of four members of thePodospora anserinaspecies complex.</title>
        <authorList>
            <person name="Ament-Velasquez S.L."/>
            <person name="Vogan A.A."/>
            <person name="Wallerman O."/>
            <person name="Hartmann F."/>
            <person name="Gautier V."/>
            <person name="Silar P."/>
            <person name="Giraud T."/>
            <person name="Johannesson H."/>
        </authorList>
    </citation>
    <scope>NUCLEOTIDE SEQUENCE [LARGE SCALE GENOMIC DNA]</scope>
    <source>
        <strain evidence="3 4">CBS 112042</strain>
    </source>
</reference>
<feature type="compositionally biased region" description="Polar residues" evidence="1">
    <location>
        <begin position="234"/>
        <end position="246"/>
    </location>
</feature>
<dbReference type="CDD" id="cd16105">
    <property type="entry name" value="Ubl_ASPSCR1_like"/>
    <property type="match status" value="1"/>
</dbReference>
<feature type="compositionally biased region" description="Basic and acidic residues" evidence="1">
    <location>
        <begin position="483"/>
        <end position="495"/>
    </location>
</feature>
<dbReference type="PANTHER" id="PTHR46467">
    <property type="entry name" value="TETHER CONTAINING UBX DOMAIN FOR GLUT4"/>
    <property type="match status" value="1"/>
</dbReference>
<dbReference type="Pfam" id="PF11470">
    <property type="entry name" value="TUG-UBL1"/>
    <property type="match status" value="1"/>
</dbReference>
<evidence type="ECO:0000256" key="1">
    <source>
        <dbReference type="SAM" id="MobiDB-lite"/>
    </source>
</evidence>
<dbReference type="GeneID" id="87893460"/>
<evidence type="ECO:0000313" key="4">
    <source>
        <dbReference type="Proteomes" id="UP001322138"/>
    </source>
</evidence>
<evidence type="ECO:0000313" key="3">
    <source>
        <dbReference type="EMBL" id="KAK4648094.1"/>
    </source>
</evidence>
<feature type="domain" description="TUG ubiquitin-like" evidence="2">
    <location>
        <begin position="9"/>
        <end position="72"/>
    </location>
</feature>
<accession>A0ABR0FVY5</accession>